<evidence type="ECO:0000313" key="9">
    <source>
        <dbReference type="EMBL" id="MBA2890010.1"/>
    </source>
</evidence>
<evidence type="ECO:0000256" key="3">
    <source>
        <dbReference type="ARBA" id="ARBA00022475"/>
    </source>
</evidence>
<organism evidence="9 10">
    <name type="scientific">Nonomuraea soli</name>
    <dbReference type="NCBI Taxonomy" id="1032476"/>
    <lineage>
        <taxon>Bacteria</taxon>
        <taxon>Bacillati</taxon>
        <taxon>Actinomycetota</taxon>
        <taxon>Actinomycetes</taxon>
        <taxon>Streptosporangiales</taxon>
        <taxon>Streptosporangiaceae</taxon>
        <taxon>Nonomuraea</taxon>
    </lineage>
</organism>
<protein>
    <submittedName>
        <fullName evidence="9">Membrane-associated protein</fullName>
    </submittedName>
</protein>
<dbReference type="Proteomes" id="UP000530928">
    <property type="component" value="Unassembled WGS sequence"/>
</dbReference>
<comment type="caution">
    <text evidence="9">The sequence shown here is derived from an EMBL/GenBank/DDBJ whole genome shotgun (WGS) entry which is preliminary data.</text>
</comment>
<keyword evidence="4 7" id="KW-0812">Transmembrane</keyword>
<feature type="transmembrane region" description="Helical" evidence="7">
    <location>
        <begin position="107"/>
        <end position="129"/>
    </location>
</feature>
<comment type="subcellular location">
    <subcellularLocation>
        <location evidence="1">Cell membrane</location>
        <topology evidence="1">Multi-pass membrane protein</topology>
    </subcellularLocation>
</comment>
<evidence type="ECO:0000256" key="4">
    <source>
        <dbReference type="ARBA" id="ARBA00022692"/>
    </source>
</evidence>
<keyword evidence="3" id="KW-1003">Cell membrane</keyword>
<accession>A0A7W0CF37</accession>
<dbReference type="PANTHER" id="PTHR42709">
    <property type="entry name" value="ALKALINE PHOSPHATASE LIKE PROTEIN"/>
    <property type="match status" value="1"/>
</dbReference>
<comment type="similarity">
    <text evidence="2">Belongs to the DedA family.</text>
</comment>
<name>A0A7W0CF37_9ACTN</name>
<evidence type="ECO:0000256" key="6">
    <source>
        <dbReference type="ARBA" id="ARBA00023136"/>
    </source>
</evidence>
<feature type="transmembrane region" description="Helical" evidence="7">
    <location>
        <begin position="12"/>
        <end position="37"/>
    </location>
</feature>
<reference evidence="9 10" key="1">
    <citation type="submission" date="2020-07" db="EMBL/GenBank/DDBJ databases">
        <title>Genomic Encyclopedia of Type Strains, Phase IV (KMG-IV): sequencing the most valuable type-strain genomes for metagenomic binning, comparative biology and taxonomic classification.</title>
        <authorList>
            <person name="Goeker M."/>
        </authorList>
    </citation>
    <scope>NUCLEOTIDE SEQUENCE [LARGE SCALE GENOMIC DNA]</scope>
    <source>
        <strain evidence="9 10">DSM 45533</strain>
    </source>
</reference>
<keyword evidence="6 7" id="KW-0472">Membrane</keyword>
<sequence length="209" mass="21530">MLDVHDPLLGALLLLIALAAEGSLLLGLLVPGDLAILAVGGALNGPAELALAGVAGLAGCYLGASGGYLLGRSFGPGIRYGRAGRWVGDRRWRRAEALVGEGVVLSLAYFLPVVHALTPVLAGALGVPYRRFVRRAMAGAMAWVGLYLLVGNLAGSAAREHHQLIVPVAAAVAVIVAGVAWLVERIVKAKSPSRSEPCDSAPADRHVAR</sequence>
<evidence type="ECO:0000256" key="7">
    <source>
        <dbReference type="SAM" id="Phobius"/>
    </source>
</evidence>
<keyword evidence="5 7" id="KW-1133">Transmembrane helix</keyword>
<dbReference type="PANTHER" id="PTHR42709:SF6">
    <property type="entry name" value="UNDECAPRENYL PHOSPHATE TRANSPORTER A"/>
    <property type="match status" value="1"/>
</dbReference>
<gene>
    <name evidence="9" type="ORF">HNR30_001345</name>
</gene>
<evidence type="ECO:0000259" key="8">
    <source>
        <dbReference type="Pfam" id="PF09335"/>
    </source>
</evidence>
<dbReference type="InterPro" id="IPR051311">
    <property type="entry name" value="DedA_domain"/>
</dbReference>
<evidence type="ECO:0000256" key="5">
    <source>
        <dbReference type="ARBA" id="ARBA00022989"/>
    </source>
</evidence>
<evidence type="ECO:0000313" key="10">
    <source>
        <dbReference type="Proteomes" id="UP000530928"/>
    </source>
</evidence>
<evidence type="ECO:0000256" key="2">
    <source>
        <dbReference type="ARBA" id="ARBA00010792"/>
    </source>
</evidence>
<dbReference type="EMBL" id="JACDUR010000001">
    <property type="protein sequence ID" value="MBA2890010.1"/>
    <property type="molecule type" value="Genomic_DNA"/>
</dbReference>
<dbReference type="Pfam" id="PF09335">
    <property type="entry name" value="VTT_dom"/>
    <property type="match status" value="1"/>
</dbReference>
<feature type="transmembrane region" description="Helical" evidence="7">
    <location>
        <begin position="49"/>
        <end position="70"/>
    </location>
</feature>
<feature type="domain" description="VTT" evidence="8">
    <location>
        <begin position="31"/>
        <end position="152"/>
    </location>
</feature>
<dbReference type="AlphaFoldDB" id="A0A7W0CF37"/>
<dbReference type="GO" id="GO:0005886">
    <property type="term" value="C:plasma membrane"/>
    <property type="evidence" value="ECO:0007669"/>
    <property type="project" value="UniProtKB-SubCell"/>
</dbReference>
<dbReference type="RefSeq" id="WP_181608740.1">
    <property type="nucleotide sequence ID" value="NZ_BAABAM010000001.1"/>
</dbReference>
<proteinExistence type="inferred from homology"/>
<dbReference type="InterPro" id="IPR032816">
    <property type="entry name" value="VTT_dom"/>
</dbReference>
<evidence type="ECO:0000256" key="1">
    <source>
        <dbReference type="ARBA" id="ARBA00004651"/>
    </source>
</evidence>
<feature type="transmembrane region" description="Helical" evidence="7">
    <location>
        <begin position="136"/>
        <end position="158"/>
    </location>
</feature>
<keyword evidence="10" id="KW-1185">Reference proteome</keyword>
<feature type="transmembrane region" description="Helical" evidence="7">
    <location>
        <begin position="164"/>
        <end position="183"/>
    </location>
</feature>